<accession>A0A9J5ZE10</accession>
<dbReference type="Proteomes" id="UP000824120">
    <property type="component" value="Chromosome 4"/>
</dbReference>
<keyword evidence="1" id="KW-0732">Signal</keyword>
<feature type="chain" id="PRO_5039941609" evidence="1">
    <location>
        <begin position="24"/>
        <end position="272"/>
    </location>
</feature>
<gene>
    <name evidence="2" type="ORF">H5410_022386</name>
</gene>
<evidence type="ECO:0000313" key="3">
    <source>
        <dbReference type="Proteomes" id="UP000824120"/>
    </source>
</evidence>
<organism evidence="2 3">
    <name type="scientific">Solanum commersonii</name>
    <name type="common">Commerson's wild potato</name>
    <name type="synonym">Commerson's nightshade</name>
    <dbReference type="NCBI Taxonomy" id="4109"/>
    <lineage>
        <taxon>Eukaryota</taxon>
        <taxon>Viridiplantae</taxon>
        <taxon>Streptophyta</taxon>
        <taxon>Embryophyta</taxon>
        <taxon>Tracheophyta</taxon>
        <taxon>Spermatophyta</taxon>
        <taxon>Magnoliopsida</taxon>
        <taxon>eudicotyledons</taxon>
        <taxon>Gunneridae</taxon>
        <taxon>Pentapetalae</taxon>
        <taxon>asterids</taxon>
        <taxon>lamiids</taxon>
        <taxon>Solanales</taxon>
        <taxon>Solanaceae</taxon>
        <taxon>Solanoideae</taxon>
        <taxon>Solaneae</taxon>
        <taxon>Solanum</taxon>
    </lineage>
</organism>
<dbReference type="AlphaFoldDB" id="A0A9J5ZE10"/>
<dbReference type="EMBL" id="JACXVP010000004">
    <property type="protein sequence ID" value="KAG5611105.1"/>
    <property type="molecule type" value="Genomic_DNA"/>
</dbReference>
<proteinExistence type="predicted"/>
<feature type="signal peptide" evidence="1">
    <location>
        <begin position="1"/>
        <end position="23"/>
    </location>
</feature>
<comment type="caution">
    <text evidence="2">The sequence shown here is derived from an EMBL/GenBank/DDBJ whole genome shotgun (WGS) entry which is preliminary data.</text>
</comment>
<name>A0A9J5ZE10_SOLCO</name>
<evidence type="ECO:0000256" key="1">
    <source>
        <dbReference type="SAM" id="SignalP"/>
    </source>
</evidence>
<reference evidence="2 3" key="1">
    <citation type="submission" date="2020-09" db="EMBL/GenBank/DDBJ databases">
        <title>De no assembly of potato wild relative species, Solanum commersonii.</title>
        <authorList>
            <person name="Cho K."/>
        </authorList>
    </citation>
    <scope>NUCLEOTIDE SEQUENCE [LARGE SCALE GENOMIC DNA]</scope>
    <source>
        <strain evidence="2">LZ3.2</strain>
        <tissue evidence="2">Leaf</tissue>
    </source>
</reference>
<protein>
    <submittedName>
        <fullName evidence="2">Uncharacterized protein</fullName>
    </submittedName>
</protein>
<evidence type="ECO:0000313" key="2">
    <source>
        <dbReference type="EMBL" id="KAG5611105.1"/>
    </source>
</evidence>
<keyword evidence="3" id="KW-1185">Reference proteome</keyword>
<sequence length="272" mass="29968">MELHHGTTFSLFLFFLVFDEFMGKSKDKIEYLECKFSDVTHEIGLKVRLNTQFMLKRGSVKYLGFLIKENREIDKDATHQCLLGAPPGDAENDNRFFVELTLPFSGVPIFSKPKGLGKRDLARADSVAAMLSSSLIDEPAILCLLQRSDCALVMLLESSSTLLTLGLAGLIRPVFDLGVDATAVEWLAGLSAATSSLLGSLAIAHLSSHGLAAIQRSNQLQPQWGLFGSMNIDKKGLKKRMYVPDVCMHKPKPFPFSWQPPASSGVKTKKKH</sequence>